<accession>A0AAV2D507</accession>
<feature type="domain" description="DUF4283" evidence="1">
    <location>
        <begin position="52"/>
        <end position="124"/>
    </location>
</feature>
<dbReference type="EMBL" id="OZ034815">
    <property type="protein sequence ID" value="CAL1367547.1"/>
    <property type="molecule type" value="Genomic_DNA"/>
</dbReference>
<organism evidence="2 3">
    <name type="scientific">Linum trigynum</name>
    <dbReference type="NCBI Taxonomy" id="586398"/>
    <lineage>
        <taxon>Eukaryota</taxon>
        <taxon>Viridiplantae</taxon>
        <taxon>Streptophyta</taxon>
        <taxon>Embryophyta</taxon>
        <taxon>Tracheophyta</taxon>
        <taxon>Spermatophyta</taxon>
        <taxon>Magnoliopsida</taxon>
        <taxon>eudicotyledons</taxon>
        <taxon>Gunneridae</taxon>
        <taxon>Pentapetalae</taxon>
        <taxon>rosids</taxon>
        <taxon>fabids</taxon>
        <taxon>Malpighiales</taxon>
        <taxon>Linaceae</taxon>
        <taxon>Linum</taxon>
    </lineage>
</organism>
<protein>
    <recommendedName>
        <fullName evidence="1">DUF4283 domain-containing protein</fullName>
    </recommendedName>
</protein>
<evidence type="ECO:0000313" key="3">
    <source>
        <dbReference type="Proteomes" id="UP001497516"/>
    </source>
</evidence>
<dbReference type="Pfam" id="PF14111">
    <property type="entry name" value="DUF4283"/>
    <property type="match status" value="1"/>
</dbReference>
<evidence type="ECO:0000259" key="1">
    <source>
        <dbReference type="Pfam" id="PF14111"/>
    </source>
</evidence>
<sequence length="127" mass="14381">MAASPSVTDPIGEAVSWTSLFDVAPANRMRFCLPKKIHDGYRLPREVTKRGEERWKDYLIGQFVGALPKLGLLQQWANGLWGGDGPLTVSRFGPRLLVFQFPSAGTSQWVFKSGSWHYHGNRIFFRN</sequence>
<dbReference type="Proteomes" id="UP001497516">
    <property type="component" value="Chromosome 2"/>
</dbReference>
<gene>
    <name evidence="2" type="ORF">LTRI10_LOCUS11159</name>
</gene>
<dbReference type="InterPro" id="IPR025558">
    <property type="entry name" value="DUF4283"/>
</dbReference>
<reference evidence="2 3" key="1">
    <citation type="submission" date="2024-04" db="EMBL/GenBank/DDBJ databases">
        <authorList>
            <person name="Fracassetti M."/>
        </authorList>
    </citation>
    <scope>NUCLEOTIDE SEQUENCE [LARGE SCALE GENOMIC DNA]</scope>
</reference>
<dbReference type="AlphaFoldDB" id="A0AAV2D507"/>
<evidence type="ECO:0000313" key="2">
    <source>
        <dbReference type="EMBL" id="CAL1367547.1"/>
    </source>
</evidence>
<keyword evidence="3" id="KW-1185">Reference proteome</keyword>
<proteinExistence type="predicted"/>
<name>A0AAV2D507_9ROSI</name>